<feature type="domain" description="Thiamine phosphate synthase/TenI" evidence="3">
    <location>
        <begin position="11"/>
        <end position="186"/>
    </location>
</feature>
<evidence type="ECO:0000256" key="1">
    <source>
        <dbReference type="ARBA" id="ARBA00004948"/>
    </source>
</evidence>
<dbReference type="InterPro" id="IPR022998">
    <property type="entry name" value="ThiamineP_synth_TenI"/>
</dbReference>
<comment type="pathway">
    <text evidence="1">Cofactor biosynthesis; thiamine diphosphate biosynthesis.</text>
</comment>
<reference evidence="4 5" key="1">
    <citation type="submission" date="2016-09" db="EMBL/GenBank/DDBJ databases">
        <authorList>
            <person name="Capua I."/>
            <person name="De Benedictis P."/>
            <person name="Joannis T."/>
            <person name="Lombin L.H."/>
            <person name="Cattoli G."/>
        </authorList>
    </citation>
    <scope>NUCLEOTIDE SEQUENCE [LARGE SCALE GENOMIC DNA]</scope>
    <source>
        <strain evidence="4 5">GluBS11</strain>
    </source>
</reference>
<dbReference type="AlphaFoldDB" id="A0A1D3TQP8"/>
<keyword evidence="2" id="KW-0784">Thiamine biosynthesis</keyword>
<gene>
    <name evidence="4" type="ORF">SAMN05421730_10038</name>
</gene>
<dbReference type="STRING" id="1619234.SAMN05421730_10038"/>
<evidence type="ECO:0000313" key="4">
    <source>
        <dbReference type="EMBL" id="SCP95875.1"/>
    </source>
</evidence>
<evidence type="ECO:0000313" key="5">
    <source>
        <dbReference type="Proteomes" id="UP000199315"/>
    </source>
</evidence>
<dbReference type="PANTHER" id="PTHR20857">
    <property type="entry name" value="THIAMINE-PHOSPHATE PYROPHOSPHORYLASE"/>
    <property type="match status" value="1"/>
</dbReference>
<organism evidence="4 5">
    <name type="scientific">Anaerobium acetethylicum</name>
    <dbReference type="NCBI Taxonomy" id="1619234"/>
    <lineage>
        <taxon>Bacteria</taxon>
        <taxon>Bacillati</taxon>
        <taxon>Bacillota</taxon>
        <taxon>Clostridia</taxon>
        <taxon>Lachnospirales</taxon>
        <taxon>Lachnospiraceae</taxon>
        <taxon>Anaerobium</taxon>
    </lineage>
</organism>
<keyword evidence="5" id="KW-1185">Reference proteome</keyword>
<dbReference type="EMBL" id="FMKA01000003">
    <property type="protein sequence ID" value="SCP95875.1"/>
    <property type="molecule type" value="Genomic_DNA"/>
</dbReference>
<proteinExistence type="predicted"/>
<dbReference type="SUPFAM" id="SSF51391">
    <property type="entry name" value="Thiamin phosphate synthase"/>
    <property type="match status" value="1"/>
</dbReference>
<dbReference type="Pfam" id="PF02581">
    <property type="entry name" value="TMP-TENI"/>
    <property type="match status" value="1"/>
</dbReference>
<evidence type="ECO:0000259" key="3">
    <source>
        <dbReference type="Pfam" id="PF02581"/>
    </source>
</evidence>
<dbReference type="CDD" id="cd00564">
    <property type="entry name" value="TMP_TenI"/>
    <property type="match status" value="1"/>
</dbReference>
<dbReference type="GO" id="GO:0009228">
    <property type="term" value="P:thiamine biosynthetic process"/>
    <property type="evidence" value="ECO:0007669"/>
    <property type="project" value="UniProtKB-KW"/>
</dbReference>
<dbReference type="Proteomes" id="UP000199315">
    <property type="component" value="Unassembled WGS sequence"/>
</dbReference>
<name>A0A1D3TQP8_9FIRM</name>
<dbReference type="GO" id="GO:0005737">
    <property type="term" value="C:cytoplasm"/>
    <property type="evidence" value="ECO:0007669"/>
    <property type="project" value="TreeGrafter"/>
</dbReference>
<dbReference type="InterPro" id="IPR036206">
    <property type="entry name" value="ThiamineP_synth_sf"/>
</dbReference>
<dbReference type="Gene3D" id="3.20.20.70">
    <property type="entry name" value="Aldolase class I"/>
    <property type="match status" value="1"/>
</dbReference>
<accession>A0A1D3TQP8</accession>
<sequence>MNMSMYNCRVFAVTNRKLCRIPFLDQVEKIAEKRPAGIILREKDLSESEYMELAGQVMGICRRYGVECILHTYMEAALHLGCPNIHLPIGLLRNSVVEMTRFKKVGVSVHSGEEALEAQGLGATCLIAGHIFETGCKKGLPPRGIPFLEELCRNVDLPVYAIGGINRENAGLAVKAGADGVCIMSGFMNMD</sequence>
<evidence type="ECO:0000256" key="2">
    <source>
        <dbReference type="ARBA" id="ARBA00022977"/>
    </source>
</evidence>
<dbReference type="GO" id="GO:0004789">
    <property type="term" value="F:thiamine-phosphate diphosphorylase activity"/>
    <property type="evidence" value="ECO:0007669"/>
    <property type="project" value="TreeGrafter"/>
</dbReference>
<protein>
    <submittedName>
        <fullName evidence="4">Thiamine-phosphate pyrophosphorylase</fullName>
    </submittedName>
</protein>
<dbReference type="PANTHER" id="PTHR20857:SF15">
    <property type="entry name" value="THIAMINE-PHOSPHATE SYNTHASE"/>
    <property type="match status" value="1"/>
</dbReference>
<dbReference type="InterPro" id="IPR013785">
    <property type="entry name" value="Aldolase_TIM"/>
</dbReference>